<organism evidence="1">
    <name type="scientific">freshwater metagenome</name>
    <dbReference type="NCBI Taxonomy" id="449393"/>
    <lineage>
        <taxon>unclassified sequences</taxon>
        <taxon>metagenomes</taxon>
        <taxon>ecological metagenomes</taxon>
    </lineage>
</organism>
<dbReference type="EMBL" id="CAEZWB010000122">
    <property type="protein sequence ID" value="CAB4652578.1"/>
    <property type="molecule type" value="Genomic_DNA"/>
</dbReference>
<dbReference type="AlphaFoldDB" id="A0A6J6KUM6"/>
<name>A0A6J6KUM6_9ZZZZ</name>
<gene>
    <name evidence="1" type="ORF">UFOPK2166_00904</name>
</gene>
<evidence type="ECO:0000313" key="1">
    <source>
        <dbReference type="EMBL" id="CAB4652578.1"/>
    </source>
</evidence>
<dbReference type="Pfam" id="PF11349">
    <property type="entry name" value="DUF3151"/>
    <property type="match status" value="1"/>
</dbReference>
<proteinExistence type="predicted"/>
<reference evidence="1" key="1">
    <citation type="submission" date="2020-05" db="EMBL/GenBank/DDBJ databases">
        <authorList>
            <person name="Chiriac C."/>
            <person name="Salcher M."/>
            <person name="Ghai R."/>
            <person name="Kavagutti S V."/>
        </authorList>
    </citation>
    <scope>NUCLEOTIDE SEQUENCE</scope>
</reference>
<dbReference type="InterPro" id="IPR014487">
    <property type="entry name" value="DUF3151"/>
</dbReference>
<sequence>MQSQLDRALAQPDSARREAVAKVVAANPRYLDGWAWLGALGRDSLESYMAFRIGYHRGLDTLRANGWKGSGYVRWDHVPNRGFLRCVEGLANSAEKISEHDEATRCRQFLMQLDPNRQQ</sequence>
<accession>A0A6J6KUM6</accession>
<protein>
    <submittedName>
        <fullName evidence="1">Unannotated protein</fullName>
    </submittedName>
</protein>